<protein>
    <submittedName>
        <fullName evidence="1">Uncharacterized protein</fullName>
    </submittedName>
</protein>
<evidence type="ECO:0000313" key="1">
    <source>
        <dbReference type="EMBL" id="CAF1613045.1"/>
    </source>
</evidence>
<dbReference type="Proteomes" id="UP000663828">
    <property type="component" value="Unassembled WGS sequence"/>
</dbReference>
<comment type="caution">
    <text evidence="1">The sequence shown here is derived from an EMBL/GenBank/DDBJ whole genome shotgun (WGS) entry which is preliminary data.</text>
</comment>
<proteinExistence type="predicted"/>
<accession>A0A816BWZ9</accession>
<sequence>MSESSKSPSSTRSVLGDISSRKQRFNTELTKLKNDSSNNPLFQQINTKTLFCQYNKPRRNVSPIEISVAEGAEKYYVQYNELFDFIQEAHVAIGHRGIINTMKELKKKYVNVSENLQILLSPSQDSTEEELLQKLDLPLLPDDAGDIVSPSDLNDTATIIDAAAIVEPVNPVNTLSNVEPYRTAAIETN</sequence>
<dbReference type="EMBL" id="CAJNOR010007214">
    <property type="protein sequence ID" value="CAF1613045.1"/>
    <property type="molecule type" value="Genomic_DNA"/>
</dbReference>
<reference evidence="1" key="1">
    <citation type="submission" date="2021-02" db="EMBL/GenBank/DDBJ databases">
        <authorList>
            <person name="Nowell W R."/>
        </authorList>
    </citation>
    <scope>NUCLEOTIDE SEQUENCE</scope>
</reference>
<organism evidence="1 2">
    <name type="scientific">Adineta ricciae</name>
    <name type="common">Rotifer</name>
    <dbReference type="NCBI Taxonomy" id="249248"/>
    <lineage>
        <taxon>Eukaryota</taxon>
        <taxon>Metazoa</taxon>
        <taxon>Spiralia</taxon>
        <taxon>Gnathifera</taxon>
        <taxon>Rotifera</taxon>
        <taxon>Eurotatoria</taxon>
        <taxon>Bdelloidea</taxon>
        <taxon>Adinetida</taxon>
        <taxon>Adinetidae</taxon>
        <taxon>Adineta</taxon>
    </lineage>
</organism>
<keyword evidence="2" id="KW-1185">Reference proteome</keyword>
<dbReference type="AlphaFoldDB" id="A0A816BWZ9"/>
<name>A0A816BWZ9_ADIRI</name>
<evidence type="ECO:0000313" key="2">
    <source>
        <dbReference type="Proteomes" id="UP000663828"/>
    </source>
</evidence>
<gene>
    <name evidence="1" type="ORF">XAT740_LOCUS49165</name>
</gene>